<dbReference type="EMBL" id="JACGLS010000001">
    <property type="protein sequence ID" value="MBA6155299.1"/>
    <property type="molecule type" value="Genomic_DNA"/>
</dbReference>
<gene>
    <name evidence="2" type="ORF">H3Z83_01990</name>
</gene>
<dbReference type="InterPro" id="IPR001173">
    <property type="entry name" value="Glyco_trans_2-like"/>
</dbReference>
<dbReference type="PANTHER" id="PTHR10859:SF91">
    <property type="entry name" value="DOLICHYL-PHOSPHATE BETA-GLUCOSYLTRANSFERASE"/>
    <property type="match status" value="1"/>
</dbReference>
<comment type="caution">
    <text evidence="2">The sequence shown here is derived from an EMBL/GenBank/DDBJ whole genome shotgun (WGS) entry which is preliminary data.</text>
</comment>
<evidence type="ECO:0000313" key="2">
    <source>
        <dbReference type="EMBL" id="MBA6155299.1"/>
    </source>
</evidence>
<dbReference type="AlphaFoldDB" id="A0A839AMA2"/>
<dbReference type="Proteomes" id="UP000563906">
    <property type="component" value="Unassembled WGS sequence"/>
</dbReference>
<keyword evidence="2" id="KW-0808">Transferase</keyword>
<dbReference type="PANTHER" id="PTHR10859">
    <property type="entry name" value="GLYCOSYL TRANSFERASE"/>
    <property type="match status" value="1"/>
</dbReference>
<dbReference type="RefSeq" id="WP_182123803.1">
    <property type="nucleotide sequence ID" value="NZ_JACGLS010000001.1"/>
</dbReference>
<dbReference type="GO" id="GO:0016740">
    <property type="term" value="F:transferase activity"/>
    <property type="evidence" value="ECO:0007669"/>
    <property type="project" value="UniProtKB-KW"/>
</dbReference>
<feature type="domain" description="Glycosyltransferase 2-like" evidence="1">
    <location>
        <begin position="11"/>
        <end position="180"/>
    </location>
</feature>
<accession>A0A839AMA2</accession>
<protein>
    <submittedName>
        <fullName evidence="2">Glycosyltransferase</fullName>
    </submittedName>
</protein>
<organism evidence="2 3">
    <name type="scientific">Tenacibaculum pelagium</name>
    <dbReference type="NCBI Taxonomy" id="2759527"/>
    <lineage>
        <taxon>Bacteria</taxon>
        <taxon>Pseudomonadati</taxon>
        <taxon>Bacteroidota</taxon>
        <taxon>Flavobacteriia</taxon>
        <taxon>Flavobacteriales</taxon>
        <taxon>Flavobacteriaceae</taxon>
        <taxon>Tenacibaculum</taxon>
    </lineage>
</organism>
<evidence type="ECO:0000313" key="3">
    <source>
        <dbReference type="Proteomes" id="UP000563906"/>
    </source>
</evidence>
<evidence type="ECO:0000259" key="1">
    <source>
        <dbReference type="Pfam" id="PF00535"/>
    </source>
</evidence>
<sequence length="248" mass="28856">MKTNSTYNLVIVVPCYNEQDRLPVSQFKTFAKSNPETLICFVNDGSKDNTEEVLSKLEEEHPNTITQLSLMKNAGKAGAVRQGFLHCIEKFNFNKIAYLDADLATSLEECVRVSESVKDDIIFSFGSRISKIDNNIDRKFYRFFIGRFIATLISRQLKIAVYDTQCGCKVFNQKIVSEIFKDNFISKWLFDVEIFHRIIAIYKKENIKNIAREIPLKAWVDTDDSRVEFSYFFKLWFDLLAIGKKYKK</sequence>
<dbReference type="Gene3D" id="3.90.550.10">
    <property type="entry name" value="Spore Coat Polysaccharide Biosynthesis Protein SpsA, Chain A"/>
    <property type="match status" value="1"/>
</dbReference>
<reference evidence="2 3" key="1">
    <citation type="submission" date="2020-07" db="EMBL/GenBank/DDBJ databases">
        <title>Bacterium isolated from marine sediment.</title>
        <authorList>
            <person name="Shang D."/>
            <person name="Du Z.-J."/>
        </authorList>
    </citation>
    <scope>NUCLEOTIDE SEQUENCE [LARGE SCALE GENOMIC DNA]</scope>
    <source>
        <strain evidence="2 3">S7007</strain>
    </source>
</reference>
<name>A0A839AMA2_9FLAO</name>
<dbReference type="GO" id="GO:0006487">
    <property type="term" value="P:protein N-linked glycosylation"/>
    <property type="evidence" value="ECO:0007669"/>
    <property type="project" value="TreeGrafter"/>
</dbReference>
<dbReference type="SUPFAM" id="SSF53448">
    <property type="entry name" value="Nucleotide-diphospho-sugar transferases"/>
    <property type="match status" value="1"/>
</dbReference>
<keyword evidence="3" id="KW-1185">Reference proteome</keyword>
<dbReference type="Pfam" id="PF00535">
    <property type="entry name" value="Glycos_transf_2"/>
    <property type="match status" value="1"/>
</dbReference>
<proteinExistence type="predicted"/>
<dbReference type="InterPro" id="IPR029044">
    <property type="entry name" value="Nucleotide-diphossugar_trans"/>
</dbReference>